<sequence>MASVHWPRSDPPRCRASVEALNLVDSYMPRCLGHHATCLGLGGPRAIMDRPCGATYDEM</sequence>
<dbReference type="EMBL" id="CACTIH010007305">
    <property type="protein sequence ID" value="CAA3008805.1"/>
    <property type="molecule type" value="Genomic_DNA"/>
</dbReference>
<accession>A0A8S0TVI5</accession>
<evidence type="ECO:0000313" key="1">
    <source>
        <dbReference type="EMBL" id="CAA3008805.1"/>
    </source>
</evidence>
<name>A0A8S0TVI5_OLEEU</name>
<dbReference type="Gramene" id="OE9A097709T1">
    <property type="protein sequence ID" value="OE9A097709C1"/>
    <property type="gene ID" value="OE9A097709"/>
</dbReference>
<keyword evidence="2" id="KW-1185">Reference proteome</keyword>
<comment type="caution">
    <text evidence="1">The sequence shown here is derived from an EMBL/GenBank/DDBJ whole genome shotgun (WGS) entry which is preliminary data.</text>
</comment>
<organism evidence="1 2">
    <name type="scientific">Olea europaea subsp. europaea</name>
    <dbReference type="NCBI Taxonomy" id="158383"/>
    <lineage>
        <taxon>Eukaryota</taxon>
        <taxon>Viridiplantae</taxon>
        <taxon>Streptophyta</taxon>
        <taxon>Embryophyta</taxon>
        <taxon>Tracheophyta</taxon>
        <taxon>Spermatophyta</taxon>
        <taxon>Magnoliopsida</taxon>
        <taxon>eudicotyledons</taxon>
        <taxon>Gunneridae</taxon>
        <taxon>Pentapetalae</taxon>
        <taxon>asterids</taxon>
        <taxon>lamiids</taxon>
        <taxon>Lamiales</taxon>
        <taxon>Oleaceae</taxon>
        <taxon>Oleeae</taxon>
        <taxon>Olea</taxon>
    </lineage>
</organism>
<reference evidence="1 2" key="1">
    <citation type="submission" date="2019-12" db="EMBL/GenBank/DDBJ databases">
        <authorList>
            <person name="Alioto T."/>
            <person name="Alioto T."/>
            <person name="Gomez Garrido J."/>
        </authorList>
    </citation>
    <scope>NUCLEOTIDE SEQUENCE [LARGE SCALE GENOMIC DNA]</scope>
</reference>
<evidence type="ECO:0000313" key="2">
    <source>
        <dbReference type="Proteomes" id="UP000594638"/>
    </source>
</evidence>
<proteinExistence type="predicted"/>
<dbReference type="Proteomes" id="UP000594638">
    <property type="component" value="Unassembled WGS sequence"/>
</dbReference>
<gene>
    <name evidence="1" type="ORF">OLEA9_A097709</name>
</gene>
<protein>
    <submittedName>
        <fullName evidence="1">Uncharacterized protein</fullName>
    </submittedName>
</protein>
<dbReference type="AlphaFoldDB" id="A0A8S0TVI5"/>